<name>A0ABT6U386_9GAMM</name>
<dbReference type="InterPro" id="IPR000160">
    <property type="entry name" value="GGDEF_dom"/>
</dbReference>
<protein>
    <recommendedName>
        <fullName evidence="1">diguanylate cyclase</fullName>
        <ecNumber evidence="1">2.7.7.65</ecNumber>
    </recommendedName>
</protein>
<dbReference type="InterPro" id="IPR050469">
    <property type="entry name" value="Diguanylate_Cyclase"/>
</dbReference>
<keyword evidence="3" id="KW-0812">Transmembrane</keyword>
<dbReference type="PANTHER" id="PTHR45138:SF9">
    <property type="entry name" value="DIGUANYLATE CYCLASE DGCM-RELATED"/>
    <property type="match status" value="1"/>
</dbReference>
<keyword evidence="3" id="KW-1133">Transmembrane helix</keyword>
<evidence type="ECO:0000313" key="6">
    <source>
        <dbReference type="EMBL" id="MDI4670634.1"/>
    </source>
</evidence>
<evidence type="ECO:0000256" key="1">
    <source>
        <dbReference type="ARBA" id="ARBA00012528"/>
    </source>
</evidence>
<dbReference type="EMBL" id="JAKUMG010000011">
    <property type="protein sequence ID" value="MDI4670634.1"/>
    <property type="molecule type" value="Genomic_DNA"/>
</dbReference>
<dbReference type="RefSeq" id="WP_175082918.1">
    <property type="nucleotide sequence ID" value="NZ_JAKUMG010000011.1"/>
</dbReference>
<dbReference type="SMART" id="SM00267">
    <property type="entry name" value="GGDEF"/>
    <property type="match status" value="1"/>
</dbReference>
<dbReference type="CDD" id="cd01949">
    <property type="entry name" value="GGDEF"/>
    <property type="match status" value="1"/>
</dbReference>
<dbReference type="Pfam" id="PF00990">
    <property type="entry name" value="GGDEF"/>
    <property type="match status" value="1"/>
</dbReference>
<feature type="transmembrane region" description="Helical" evidence="3">
    <location>
        <begin position="37"/>
        <end position="59"/>
    </location>
</feature>
<feature type="domain" description="GGDEF" evidence="5">
    <location>
        <begin position="96"/>
        <end position="230"/>
    </location>
</feature>
<comment type="caution">
    <text evidence="6">The sequence shown here is derived from an EMBL/GenBank/DDBJ whole genome shotgun (WGS) entry which is preliminary data.</text>
</comment>
<dbReference type="InterPro" id="IPR029787">
    <property type="entry name" value="Nucleotide_cyclase"/>
</dbReference>
<keyword evidence="7" id="KW-1185">Reference proteome</keyword>
<accession>A0ABT6U386</accession>
<evidence type="ECO:0000259" key="5">
    <source>
        <dbReference type="PROSITE" id="PS50887"/>
    </source>
</evidence>
<evidence type="ECO:0000256" key="4">
    <source>
        <dbReference type="SAM" id="SignalP"/>
    </source>
</evidence>
<comment type="catalytic activity">
    <reaction evidence="2">
        <text>2 GTP = 3',3'-c-di-GMP + 2 diphosphate</text>
        <dbReference type="Rhea" id="RHEA:24898"/>
        <dbReference type="ChEBI" id="CHEBI:33019"/>
        <dbReference type="ChEBI" id="CHEBI:37565"/>
        <dbReference type="ChEBI" id="CHEBI:58805"/>
        <dbReference type="EC" id="2.7.7.65"/>
    </reaction>
</comment>
<dbReference type="EC" id="2.7.7.65" evidence="1"/>
<feature type="signal peptide" evidence="4">
    <location>
        <begin position="1"/>
        <end position="21"/>
    </location>
</feature>
<dbReference type="InterPro" id="IPR043128">
    <property type="entry name" value="Rev_trsase/Diguanyl_cyclase"/>
</dbReference>
<gene>
    <name evidence="6" type="ORF">MKZ47_16300</name>
</gene>
<evidence type="ECO:0000256" key="3">
    <source>
        <dbReference type="SAM" id="Phobius"/>
    </source>
</evidence>
<dbReference type="SUPFAM" id="SSF55073">
    <property type="entry name" value="Nucleotide cyclase"/>
    <property type="match status" value="1"/>
</dbReference>
<dbReference type="Proteomes" id="UP001156974">
    <property type="component" value="Unassembled WGS sequence"/>
</dbReference>
<evidence type="ECO:0000256" key="2">
    <source>
        <dbReference type="ARBA" id="ARBA00034247"/>
    </source>
</evidence>
<dbReference type="Gene3D" id="3.30.70.270">
    <property type="match status" value="1"/>
</dbReference>
<dbReference type="NCBIfam" id="TIGR00254">
    <property type="entry name" value="GGDEF"/>
    <property type="match status" value="1"/>
</dbReference>
<dbReference type="PANTHER" id="PTHR45138">
    <property type="entry name" value="REGULATORY COMPONENTS OF SENSORY TRANSDUCTION SYSTEM"/>
    <property type="match status" value="1"/>
</dbReference>
<feature type="chain" id="PRO_5045997918" description="diguanylate cyclase" evidence="4">
    <location>
        <begin position="22"/>
        <end position="235"/>
    </location>
</feature>
<proteinExistence type="predicted"/>
<keyword evidence="3" id="KW-0472">Membrane</keyword>
<keyword evidence="4" id="KW-0732">Signal</keyword>
<evidence type="ECO:0000313" key="7">
    <source>
        <dbReference type="Proteomes" id="UP001156974"/>
    </source>
</evidence>
<organism evidence="6 7">
    <name type="scientific">Pseudoalteromonas shioyasakiensis</name>
    <dbReference type="NCBI Taxonomy" id="1190813"/>
    <lineage>
        <taxon>Bacteria</taxon>
        <taxon>Pseudomonadati</taxon>
        <taxon>Pseudomonadota</taxon>
        <taxon>Gammaproteobacteria</taxon>
        <taxon>Alteromonadales</taxon>
        <taxon>Pseudoalteromonadaceae</taxon>
        <taxon>Pseudoalteromonas</taxon>
    </lineage>
</organism>
<reference evidence="6 7" key="1">
    <citation type="submission" date="2022-02" db="EMBL/GenBank/DDBJ databases">
        <title>Genome analysis of Beneficial Microorganisms for Coral consortium from Pocillopora damicornis.</title>
        <authorList>
            <person name="Rosado P.M."/>
            <person name="Cardoso P.M."/>
            <person name="Rosado J.G."/>
            <person name="Schultz J."/>
            <person name="Rocha U."/>
            <person name="Costa T.K."/>
            <person name="Peixoto R.S."/>
        </authorList>
    </citation>
    <scope>NUCLEOTIDE SEQUENCE [LARGE SCALE GENOMIC DNA]</scope>
    <source>
        <strain evidence="6 7">BMC5</strain>
    </source>
</reference>
<sequence length="235" mass="26737">MRTTKYILLIILSLLSHFCIASDVSWQKQAIEQTRLNIILFINIAIFAVVLVLTLWQLVKTKRVNQHHYEQSVLDPLTQLFNRHGFHQSVDSLDNKSGFLLIADIDNFKSINDRFGHNIGDKVLHRVAKTLKQQVRDSDIVARYGGEEFVIFFPSQDSNQLKMISQRLICSVSALDFSDLNENLKQVTISVGLDKGSVEANHFELLYEKADTLLYKAKSSGKNQFIMGHLESASV</sequence>
<dbReference type="PROSITE" id="PS50887">
    <property type="entry name" value="GGDEF"/>
    <property type="match status" value="1"/>
</dbReference>